<sequence length="621" mass="69725">MNGLKLILLVLLTVVFAWIFSLVFCRVEYYTGKNSFVDGHDSDFQQYDDIFKNVYTFENKIKHFTAAETLKFVSEKLDPEMFMNATQLITSKGLPCEEHFPHTEDGFILGMQRIPHHSSKGPPVLLMHGLLSSSDCFLTNLINESLAYILHDAGFDVWLGNVRGNVYSKKHEYYSPDELKFWAWSFDEMGQYDIPAMVEYIINTTGHPKINYIGHSQGATSMLAAGMHKKGFNAKINKFIALAPAGLVPNMKSPMHYLTYIAGNIKMLYSLFGDGEFLPHTGWLSAVAKIICPETEKLCENVLFLFGGADAANINITRVPVYTAHNPAGTSTQNMIHWAQMHDMAWEKHWIRPYFVGSVASVAAEIVTFPLDLAKTRLQIQGQVLDAKYTKLYYGGPVHTICKIKTQQGLTMLYSGLVPALLRQSCYGALKLGFYQSAKAYTSKTSIVVDFALAFTSGAVAAVLCNPLDIVKVRMQTQGTPFTQTFKNLIGCDFFKEYFRGVLPNICRTGAVVGTTFAIYDRSKQVLICNFGFHNGVISYTISAFIACLVGAIVTMPFDVVKSRLMNQGRNSVRYRGVRHCISETWRNERFFAFYKGGSAFLIRAIPWHLVFFHITELLGP</sequence>
<organism evidence="8 9">
    <name type="scientific">Clavelina lepadiformis</name>
    <name type="common">Light-bulb sea squirt</name>
    <name type="synonym">Ascidia lepadiformis</name>
    <dbReference type="NCBI Taxonomy" id="159417"/>
    <lineage>
        <taxon>Eukaryota</taxon>
        <taxon>Metazoa</taxon>
        <taxon>Chordata</taxon>
        <taxon>Tunicata</taxon>
        <taxon>Ascidiacea</taxon>
        <taxon>Aplousobranchia</taxon>
        <taxon>Clavelinidae</taxon>
        <taxon>Clavelina</taxon>
    </lineage>
</organism>
<evidence type="ECO:0000256" key="6">
    <source>
        <dbReference type="SAM" id="Phobius"/>
    </source>
</evidence>
<proteinExistence type="inferred from homology"/>
<dbReference type="InterPro" id="IPR006693">
    <property type="entry name" value="AB_hydrolase_lipase"/>
</dbReference>
<dbReference type="InterPro" id="IPR029058">
    <property type="entry name" value="AB_hydrolase_fold"/>
</dbReference>
<comment type="caution">
    <text evidence="8">The sequence shown here is derived from an EMBL/GenBank/DDBJ whole genome shotgun (WGS) entry which is preliminary data.</text>
</comment>
<name>A0ABP0GKI8_CLALP</name>
<feature type="repeat" description="Solcar" evidence="5">
    <location>
        <begin position="445"/>
        <end position="526"/>
    </location>
</feature>
<protein>
    <recommendedName>
        <fullName evidence="7">Partial AB-hydrolase lipase domain-containing protein</fullName>
    </recommendedName>
</protein>
<feature type="transmembrane region" description="Helical" evidence="6">
    <location>
        <begin position="537"/>
        <end position="561"/>
    </location>
</feature>
<gene>
    <name evidence="8" type="ORF">CVLEPA_LOCUS24994</name>
</gene>
<feature type="domain" description="Partial AB-hydrolase lipase" evidence="7">
    <location>
        <begin position="86"/>
        <end position="141"/>
    </location>
</feature>
<dbReference type="InterPro" id="IPR023395">
    <property type="entry name" value="MCP_dom_sf"/>
</dbReference>
<evidence type="ECO:0000256" key="4">
    <source>
        <dbReference type="ARBA" id="ARBA00023136"/>
    </source>
</evidence>
<dbReference type="Pfam" id="PF04083">
    <property type="entry name" value="Abhydro_lipase"/>
    <property type="match status" value="1"/>
</dbReference>
<dbReference type="PANTHER" id="PTHR11005">
    <property type="entry name" value="LYSOSOMAL ACID LIPASE-RELATED"/>
    <property type="match status" value="1"/>
</dbReference>
<evidence type="ECO:0000256" key="5">
    <source>
        <dbReference type="PROSITE-ProRule" id="PRU00282"/>
    </source>
</evidence>
<evidence type="ECO:0000259" key="7">
    <source>
        <dbReference type="Pfam" id="PF04083"/>
    </source>
</evidence>
<keyword evidence="9" id="KW-1185">Reference proteome</keyword>
<evidence type="ECO:0000256" key="2">
    <source>
        <dbReference type="ARBA" id="ARBA00006375"/>
    </source>
</evidence>
<evidence type="ECO:0000313" key="9">
    <source>
        <dbReference type="Proteomes" id="UP001642483"/>
    </source>
</evidence>
<dbReference type="EMBL" id="CAWYQH010000130">
    <property type="protein sequence ID" value="CAK8692274.1"/>
    <property type="molecule type" value="Genomic_DNA"/>
</dbReference>
<dbReference type="SUPFAM" id="SSF103506">
    <property type="entry name" value="Mitochondrial carrier"/>
    <property type="match status" value="1"/>
</dbReference>
<evidence type="ECO:0000256" key="1">
    <source>
        <dbReference type="ARBA" id="ARBA00004141"/>
    </source>
</evidence>
<reference evidence="8 9" key="1">
    <citation type="submission" date="2024-02" db="EMBL/GenBank/DDBJ databases">
        <authorList>
            <person name="Daric V."/>
            <person name="Darras S."/>
        </authorList>
    </citation>
    <scope>NUCLEOTIDE SEQUENCE [LARGE SCALE GENOMIC DNA]</scope>
</reference>
<comment type="subcellular location">
    <subcellularLocation>
        <location evidence="1">Membrane</location>
        <topology evidence="1">Multi-pass membrane protein</topology>
    </subcellularLocation>
</comment>
<keyword evidence="6" id="KW-1133">Transmembrane helix</keyword>
<evidence type="ECO:0000313" key="8">
    <source>
        <dbReference type="EMBL" id="CAK8692274.1"/>
    </source>
</evidence>
<dbReference type="SUPFAM" id="SSF53474">
    <property type="entry name" value="alpha/beta-Hydrolases"/>
    <property type="match status" value="1"/>
</dbReference>
<keyword evidence="3 5" id="KW-0812">Transmembrane</keyword>
<feature type="repeat" description="Solcar" evidence="5">
    <location>
        <begin position="348"/>
        <end position="441"/>
    </location>
</feature>
<evidence type="ECO:0000256" key="3">
    <source>
        <dbReference type="ARBA" id="ARBA00022692"/>
    </source>
</evidence>
<dbReference type="Gene3D" id="1.50.40.10">
    <property type="entry name" value="Mitochondrial carrier domain"/>
    <property type="match status" value="1"/>
</dbReference>
<dbReference type="PROSITE" id="PS50920">
    <property type="entry name" value="SOLCAR"/>
    <property type="match status" value="3"/>
</dbReference>
<accession>A0ABP0GKI8</accession>
<comment type="similarity">
    <text evidence="2">Belongs to the mitochondrial carrier (TC 2.A.29) family.</text>
</comment>
<keyword evidence="4 5" id="KW-0472">Membrane</keyword>
<feature type="repeat" description="Solcar" evidence="5">
    <location>
        <begin position="535"/>
        <end position="621"/>
    </location>
</feature>
<dbReference type="InterPro" id="IPR018108">
    <property type="entry name" value="MCP_transmembrane"/>
</dbReference>
<dbReference type="Gene3D" id="3.40.50.1820">
    <property type="entry name" value="alpha/beta hydrolase"/>
    <property type="match status" value="1"/>
</dbReference>
<dbReference type="Proteomes" id="UP001642483">
    <property type="component" value="Unassembled WGS sequence"/>
</dbReference>
<dbReference type="Pfam" id="PF00153">
    <property type="entry name" value="Mito_carr"/>
    <property type="match status" value="3"/>
</dbReference>